<name>A0A1H3Z2E4_9EURY</name>
<evidence type="ECO:0000256" key="5">
    <source>
        <dbReference type="ARBA" id="ARBA00023136"/>
    </source>
</evidence>
<proteinExistence type="inferred from homology"/>
<evidence type="ECO:0000256" key="6">
    <source>
        <dbReference type="SAM" id="Phobius"/>
    </source>
</evidence>
<dbReference type="PANTHER" id="PTHR21716:SF4">
    <property type="entry name" value="TRANSMEMBRANE PROTEIN 245"/>
    <property type="match status" value="1"/>
</dbReference>
<keyword evidence="5 6" id="KW-0472">Membrane</keyword>
<sequence length="333" mass="35314">MTLDRRYVLGALFGLLTLAAALLIADVLATVFFAVTVAYLLFPLREELTRRGLSPWGASFVSTVTAVAAVVLLASPLAFVVVRRLDAIIAFLASLPPTVSLDLYGFSTTVSLTDTRALVVAFGRRLARASALAAPVLSLKLTVFVMVVFALLSRTADTHRAMIAIVPHGYRDVARALNRRTRSTLFAIYVLQAATAAGTFVVALVLFFLLGYPYFLTLAVLSAILQFLPVVGPSLLVGLLAVAHLAVGDPTQAALVFVLGGLFVAWLPDIVIRPRLARETADLPGSLYFVGFVGGLLTLGTVGIIAGPLAIALVVEMGRILSSELNRVPVAED</sequence>
<dbReference type="EMBL" id="FNQT01000003">
    <property type="protein sequence ID" value="SEA17830.1"/>
    <property type="molecule type" value="Genomic_DNA"/>
</dbReference>
<accession>A0A1H3Z2E4</accession>
<evidence type="ECO:0000256" key="1">
    <source>
        <dbReference type="ARBA" id="ARBA00004141"/>
    </source>
</evidence>
<dbReference type="PANTHER" id="PTHR21716">
    <property type="entry name" value="TRANSMEMBRANE PROTEIN"/>
    <property type="match status" value="1"/>
</dbReference>
<feature type="transmembrane region" description="Helical" evidence="6">
    <location>
        <begin position="254"/>
        <end position="272"/>
    </location>
</feature>
<feature type="transmembrane region" description="Helical" evidence="6">
    <location>
        <begin position="88"/>
        <end position="106"/>
    </location>
</feature>
<keyword evidence="8" id="KW-1185">Reference proteome</keyword>
<dbReference type="InterPro" id="IPR002549">
    <property type="entry name" value="AI-2E-like"/>
</dbReference>
<feature type="transmembrane region" description="Helical" evidence="6">
    <location>
        <begin position="7"/>
        <end position="40"/>
    </location>
</feature>
<protein>
    <submittedName>
        <fullName evidence="7">Predicted PurR-regulated permease PerM</fullName>
    </submittedName>
</protein>
<comment type="subcellular location">
    <subcellularLocation>
        <location evidence="1">Membrane</location>
        <topology evidence="1">Multi-pass membrane protein</topology>
    </subcellularLocation>
</comment>
<feature type="transmembrane region" description="Helical" evidence="6">
    <location>
        <begin position="185"/>
        <end position="209"/>
    </location>
</feature>
<dbReference type="Pfam" id="PF01594">
    <property type="entry name" value="AI-2E_transport"/>
    <property type="match status" value="1"/>
</dbReference>
<keyword evidence="3 6" id="KW-0812">Transmembrane</keyword>
<dbReference type="AlphaFoldDB" id="A0A1H3Z2E4"/>
<evidence type="ECO:0000256" key="2">
    <source>
        <dbReference type="ARBA" id="ARBA00009773"/>
    </source>
</evidence>
<evidence type="ECO:0000256" key="4">
    <source>
        <dbReference type="ARBA" id="ARBA00022989"/>
    </source>
</evidence>
<dbReference type="GO" id="GO:0016020">
    <property type="term" value="C:membrane"/>
    <property type="evidence" value="ECO:0007669"/>
    <property type="project" value="UniProtKB-SubCell"/>
</dbReference>
<dbReference type="OrthoDB" id="137390at2157"/>
<evidence type="ECO:0000313" key="8">
    <source>
        <dbReference type="Proteomes" id="UP000236755"/>
    </source>
</evidence>
<evidence type="ECO:0000256" key="3">
    <source>
        <dbReference type="ARBA" id="ARBA00022692"/>
    </source>
</evidence>
<feature type="transmembrane region" description="Helical" evidence="6">
    <location>
        <begin position="126"/>
        <end position="152"/>
    </location>
</feature>
<dbReference type="RefSeq" id="WP_092634695.1">
    <property type="nucleotide sequence ID" value="NZ_FNQT01000003.1"/>
</dbReference>
<keyword evidence="4 6" id="KW-1133">Transmembrane helix</keyword>
<reference evidence="7 8" key="1">
    <citation type="submission" date="2016-10" db="EMBL/GenBank/DDBJ databases">
        <authorList>
            <person name="de Groot N.N."/>
        </authorList>
    </citation>
    <scope>NUCLEOTIDE SEQUENCE [LARGE SCALE GENOMIC DNA]</scope>
    <source>
        <strain evidence="7 8">CGMCC 1.8712</strain>
    </source>
</reference>
<evidence type="ECO:0000313" key="7">
    <source>
        <dbReference type="EMBL" id="SEA17830.1"/>
    </source>
</evidence>
<comment type="similarity">
    <text evidence="2">Belongs to the autoinducer-2 exporter (AI-2E) (TC 2.A.86) family.</text>
</comment>
<dbReference type="STRING" id="555874.SAMN04488065_2103"/>
<feature type="transmembrane region" description="Helical" evidence="6">
    <location>
        <begin position="215"/>
        <end position="242"/>
    </location>
</feature>
<gene>
    <name evidence="7" type="ORF">SAMN04488065_2103</name>
</gene>
<feature type="transmembrane region" description="Helical" evidence="6">
    <location>
        <begin position="60"/>
        <end position="81"/>
    </location>
</feature>
<dbReference type="Proteomes" id="UP000236755">
    <property type="component" value="Unassembled WGS sequence"/>
</dbReference>
<organism evidence="7 8">
    <name type="scientific">Haloplanus vescus</name>
    <dbReference type="NCBI Taxonomy" id="555874"/>
    <lineage>
        <taxon>Archaea</taxon>
        <taxon>Methanobacteriati</taxon>
        <taxon>Methanobacteriota</taxon>
        <taxon>Stenosarchaea group</taxon>
        <taxon>Halobacteria</taxon>
        <taxon>Halobacteriales</taxon>
        <taxon>Haloferacaceae</taxon>
        <taxon>Haloplanus</taxon>
    </lineage>
</organism>
<feature type="transmembrane region" description="Helical" evidence="6">
    <location>
        <begin position="292"/>
        <end position="315"/>
    </location>
</feature>